<dbReference type="Proteomes" id="UP000315471">
    <property type="component" value="Unassembled WGS sequence"/>
</dbReference>
<dbReference type="AlphaFoldDB" id="A0A5C6DEV2"/>
<comment type="caution">
    <text evidence="2">The sequence shown here is derived from an EMBL/GenBank/DDBJ whole genome shotgun (WGS) entry which is preliminary data.</text>
</comment>
<organism evidence="2 3">
    <name type="scientific">Novipirellula aureliae</name>
    <dbReference type="NCBI Taxonomy" id="2527966"/>
    <lineage>
        <taxon>Bacteria</taxon>
        <taxon>Pseudomonadati</taxon>
        <taxon>Planctomycetota</taxon>
        <taxon>Planctomycetia</taxon>
        <taxon>Pirellulales</taxon>
        <taxon>Pirellulaceae</taxon>
        <taxon>Novipirellula</taxon>
    </lineage>
</organism>
<feature type="chain" id="PRO_5022834687" description="YHS domain protein" evidence="1">
    <location>
        <begin position="22"/>
        <end position="105"/>
    </location>
</feature>
<feature type="signal peptide" evidence="1">
    <location>
        <begin position="1"/>
        <end position="21"/>
    </location>
</feature>
<keyword evidence="1" id="KW-0732">Signal</keyword>
<evidence type="ECO:0000313" key="3">
    <source>
        <dbReference type="Proteomes" id="UP000315471"/>
    </source>
</evidence>
<name>A0A5C6DEV2_9BACT</name>
<sequence length="105" mass="11284" precursor="true">MRYFAISAALQLLLSATIVGCAESDQTTTAPSVTDQVEATPVSFANSKCPIMGGKPTKELTAEYDGKTIGFCCDGCPQKWAALSEEEKAEKFEGVKERRSEGVKE</sequence>
<protein>
    <recommendedName>
        <fullName evidence="4">YHS domain protein</fullName>
    </recommendedName>
</protein>
<accession>A0A5C6DEV2</accession>
<proteinExistence type="predicted"/>
<evidence type="ECO:0000313" key="2">
    <source>
        <dbReference type="EMBL" id="TWU33656.1"/>
    </source>
</evidence>
<reference evidence="2 3" key="1">
    <citation type="submission" date="2019-02" db="EMBL/GenBank/DDBJ databases">
        <title>Deep-cultivation of Planctomycetes and their phenomic and genomic characterization uncovers novel biology.</title>
        <authorList>
            <person name="Wiegand S."/>
            <person name="Jogler M."/>
            <person name="Boedeker C."/>
            <person name="Pinto D."/>
            <person name="Vollmers J."/>
            <person name="Rivas-Marin E."/>
            <person name="Kohn T."/>
            <person name="Peeters S.H."/>
            <person name="Heuer A."/>
            <person name="Rast P."/>
            <person name="Oberbeckmann S."/>
            <person name="Bunk B."/>
            <person name="Jeske O."/>
            <person name="Meyerdierks A."/>
            <person name="Storesund J.E."/>
            <person name="Kallscheuer N."/>
            <person name="Luecker S."/>
            <person name="Lage O.M."/>
            <person name="Pohl T."/>
            <person name="Merkel B.J."/>
            <person name="Hornburger P."/>
            <person name="Mueller R.-W."/>
            <person name="Bruemmer F."/>
            <person name="Labrenz M."/>
            <person name="Spormann A.M."/>
            <person name="Op Den Camp H."/>
            <person name="Overmann J."/>
            <person name="Amann R."/>
            <person name="Jetten M.S.M."/>
            <person name="Mascher T."/>
            <person name="Medema M.H."/>
            <person name="Devos D.P."/>
            <person name="Kaster A.-K."/>
            <person name="Ovreas L."/>
            <person name="Rohde M."/>
            <person name="Galperin M.Y."/>
            <person name="Jogler C."/>
        </authorList>
    </citation>
    <scope>NUCLEOTIDE SEQUENCE [LARGE SCALE GENOMIC DNA]</scope>
    <source>
        <strain evidence="2 3">Q31b</strain>
    </source>
</reference>
<dbReference type="OrthoDB" id="9799538at2"/>
<dbReference type="RefSeq" id="WP_146602764.1">
    <property type="nucleotide sequence ID" value="NZ_SJPY01000013.1"/>
</dbReference>
<dbReference type="EMBL" id="SJPY01000013">
    <property type="protein sequence ID" value="TWU33656.1"/>
    <property type="molecule type" value="Genomic_DNA"/>
</dbReference>
<evidence type="ECO:0000256" key="1">
    <source>
        <dbReference type="SAM" id="SignalP"/>
    </source>
</evidence>
<keyword evidence="3" id="KW-1185">Reference proteome</keyword>
<evidence type="ECO:0008006" key="4">
    <source>
        <dbReference type="Google" id="ProtNLM"/>
    </source>
</evidence>
<gene>
    <name evidence="2" type="ORF">Q31b_57130</name>
</gene>
<dbReference type="PROSITE" id="PS51257">
    <property type="entry name" value="PROKAR_LIPOPROTEIN"/>
    <property type="match status" value="1"/>
</dbReference>